<keyword evidence="6" id="KW-0998">Cell outer membrane</keyword>
<keyword evidence="3" id="KW-0732">Signal</keyword>
<evidence type="ECO:0000259" key="7">
    <source>
        <dbReference type="SMART" id="SM00965"/>
    </source>
</evidence>
<evidence type="ECO:0000256" key="4">
    <source>
        <dbReference type="ARBA" id="ARBA00022927"/>
    </source>
</evidence>
<dbReference type="Pfam" id="PF00263">
    <property type="entry name" value="Secretin"/>
    <property type="match status" value="1"/>
</dbReference>
<evidence type="ECO:0000256" key="2">
    <source>
        <dbReference type="ARBA" id="ARBA00022448"/>
    </source>
</evidence>
<dbReference type="NCBIfam" id="TIGR02515">
    <property type="entry name" value="IV_pilus_PilQ"/>
    <property type="match status" value="1"/>
</dbReference>
<dbReference type="InterPro" id="IPR011662">
    <property type="entry name" value="Secretin/TonB_short_N"/>
</dbReference>
<evidence type="ECO:0000313" key="8">
    <source>
        <dbReference type="EMBL" id="VAW52061.1"/>
    </source>
</evidence>
<evidence type="ECO:0000256" key="5">
    <source>
        <dbReference type="ARBA" id="ARBA00023136"/>
    </source>
</evidence>
<accession>A0A3B0W9V8</accession>
<dbReference type="InterPro" id="IPR004846">
    <property type="entry name" value="T2SS/T3SS_dom"/>
</dbReference>
<dbReference type="InterPro" id="IPR001775">
    <property type="entry name" value="GspD/PilQ"/>
</dbReference>
<comment type="subcellular location">
    <subcellularLocation>
        <location evidence="1">Membrane</location>
    </subcellularLocation>
</comment>
<dbReference type="PANTHER" id="PTHR30604">
    <property type="entry name" value="PROTEIN TRANSPORT PROTEIN HOFQ"/>
    <property type="match status" value="1"/>
</dbReference>
<dbReference type="Gene3D" id="2.60.40.3470">
    <property type="match status" value="1"/>
</dbReference>
<dbReference type="SMART" id="SM00965">
    <property type="entry name" value="STN"/>
    <property type="match status" value="1"/>
</dbReference>
<dbReference type="GO" id="GO:0009306">
    <property type="term" value="P:protein secretion"/>
    <property type="evidence" value="ECO:0007669"/>
    <property type="project" value="InterPro"/>
</dbReference>
<evidence type="ECO:0000256" key="1">
    <source>
        <dbReference type="ARBA" id="ARBA00004370"/>
    </source>
</evidence>
<organism evidence="8">
    <name type="scientific">hydrothermal vent metagenome</name>
    <dbReference type="NCBI Taxonomy" id="652676"/>
    <lineage>
        <taxon>unclassified sequences</taxon>
        <taxon>metagenomes</taxon>
        <taxon>ecological metagenomes</taxon>
    </lineage>
</organism>
<dbReference type="InterPro" id="IPR005644">
    <property type="entry name" value="NolW-like"/>
</dbReference>
<proteinExistence type="predicted"/>
<gene>
    <name evidence="8" type="ORF">MNBD_GAMMA06-1360</name>
</gene>
<dbReference type="AlphaFoldDB" id="A0A3B0W9V8"/>
<protein>
    <submittedName>
        <fullName evidence="8">Type IV pilus biogenesis protein PilQ</fullName>
    </submittedName>
</protein>
<feature type="domain" description="Secretin/TonB short N-terminal" evidence="7">
    <location>
        <begin position="348"/>
        <end position="396"/>
    </location>
</feature>
<keyword evidence="5" id="KW-0472">Membrane</keyword>
<dbReference type="EMBL" id="UOFD01000039">
    <property type="protein sequence ID" value="VAW52061.1"/>
    <property type="molecule type" value="Genomic_DNA"/>
</dbReference>
<dbReference type="InterPro" id="IPR021731">
    <property type="entry name" value="AMIN_dom"/>
</dbReference>
<reference evidence="8" key="1">
    <citation type="submission" date="2018-06" db="EMBL/GenBank/DDBJ databases">
        <authorList>
            <person name="Zhirakovskaya E."/>
        </authorList>
    </citation>
    <scope>NUCLEOTIDE SEQUENCE</scope>
</reference>
<dbReference type="PANTHER" id="PTHR30604:SF1">
    <property type="entry name" value="DNA UTILIZATION PROTEIN HOFQ"/>
    <property type="match status" value="1"/>
</dbReference>
<sequence>MLKITINKQSNGHSMNVSTLTPQTILANILASTLAMGKYLLQTLLLFCAISSTALAADDKPTDNKPTKEATANAITNVQYATLPGNRLQISLELSEEAVTPLSFTIDNPARIAFDFNNTRSKLPKRSQPIGIGIAQSITTISTKTKTRVILNLTEVVPYQVTTQGKNVLITLDSESTGTTFEGTITASTTPTGAPRFSDKPRGISNIDFRRGEEGEGRVVINLTEANIPMDISEEFGKVVVKFLGIKLPDELRQTLDVLDFATPVKSISSYEEEDNVRIEIDPVSSNFEHVAYQANNIFTIELKPISKDELEEVKKEKFGYTGERLSLNFQDIPVRAVLQLIADFTSLNVVVSDSVDGNLTLRLKNVPWDQALDIILKAKGLSKRESGTVMMIAPSEEIAAQEKIDLEAQQSVTELAPIRSAFFTINFAKVGELAALFSGGGGGGGDGEDGGGGTSNGILSPRGSVIIDERTNTLIIKDTEEVISEIRRTLKKLDIPIRQVMISSRIVVAQDAFTKELGARFGATSVSSSSNGFGVTTGSFRGADTITSSGLDNLAAGGVPEPFGIPAGAAASDRLNVDLGVNGAAGSLAFAVLTGSSLIDLEISALQAENTGEIISSPRVVTADRKEAHIEQGVEIPYLSAASSGATQVQFKKAVLSIVVTPQITPDDRVIMDLSVTNDTVGDIFAGVPSIDTREVGTQVLVNNGDTVVLGGIYQQITRNEIDKVPFLGDIPIIGYFFRRTLESDEKQELLIFVTPKILKDTLSL</sequence>
<dbReference type="Pfam" id="PF07660">
    <property type="entry name" value="STN"/>
    <property type="match status" value="1"/>
</dbReference>
<dbReference type="Gene3D" id="3.30.1370.130">
    <property type="match status" value="1"/>
</dbReference>
<keyword evidence="2" id="KW-0813">Transport</keyword>
<dbReference type="InterPro" id="IPR038591">
    <property type="entry name" value="NolW-like_sf"/>
</dbReference>
<name>A0A3B0W9V8_9ZZZZ</name>
<keyword evidence="4" id="KW-0653">Protein transport</keyword>
<dbReference type="PRINTS" id="PR00811">
    <property type="entry name" value="BCTERIALGSPD"/>
</dbReference>
<evidence type="ECO:0000256" key="3">
    <source>
        <dbReference type="ARBA" id="ARBA00022729"/>
    </source>
</evidence>
<dbReference type="GO" id="GO:0019867">
    <property type="term" value="C:outer membrane"/>
    <property type="evidence" value="ECO:0007669"/>
    <property type="project" value="InterPro"/>
</dbReference>
<dbReference type="Pfam" id="PF11741">
    <property type="entry name" value="AMIN"/>
    <property type="match status" value="2"/>
</dbReference>
<dbReference type="InterPro" id="IPR051808">
    <property type="entry name" value="Type_IV_pilus_biogenesis"/>
</dbReference>
<dbReference type="Gene3D" id="3.30.1370.120">
    <property type="match status" value="1"/>
</dbReference>
<dbReference type="InterPro" id="IPR013355">
    <property type="entry name" value="Pilus_4_PilQ"/>
</dbReference>
<dbReference type="Pfam" id="PF03958">
    <property type="entry name" value="Secretin_N"/>
    <property type="match status" value="1"/>
</dbReference>
<dbReference type="Gene3D" id="2.60.40.3500">
    <property type="match status" value="1"/>
</dbReference>
<evidence type="ECO:0000256" key="6">
    <source>
        <dbReference type="ARBA" id="ARBA00023237"/>
    </source>
</evidence>